<evidence type="ECO:0000313" key="5">
    <source>
        <dbReference type="Proteomes" id="UP000650467"/>
    </source>
</evidence>
<protein>
    <submittedName>
        <fullName evidence="4">Uncharacterized protein</fullName>
    </submittedName>
</protein>
<keyword evidence="2" id="KW-0233">DNA recombination</keyword>
<feature type="compositionally biased region" description="Pro residues" evidence="3">
    <location>
        <begin position="262"/>
        <end position="306"/>
    </location>
</feature>
<dbReference type="InterPro" id="IPR011010">
    <property type="entry name" value="DNA_brk_join_enz"/>
</dbReference>
<evidence type="ECO:0000256" key="3">
    <source>
        <dbReference type="SAM" id="MobiDB-lite"/>
    </source>
</evidence>
<dbReference type="Proteomes" id="UP000650467">
    <property type="component" value="Unassembled WGS sequence"/>
</dbReference>
<dbReference type="EMBL" id="JAEHOC010000040">
    <property type="protein sequence ID" value="KAG2427501.1"/>
    <property type="molecule type" value="Genomic_DNA"/>
</dbReference>
<feature type="compositionally biased region" description="Pro residues" evidence="3">
    <location>
        <begin position="722"/>
        <end position="749"/>
    </location>
</feature>
<dbReference type="PANTHER" id="PTHR13037">
    <property type="entry name" value="FORMIN"/>
    <property type="match status" value="1"/>
</dbReference>
<dbReference type="GO" id="GO:0006310">
    <property type="term" value="P:DNA recombination"/>
    <property type="evidence" value="ECO:0007669"/>
    <property type="project" value="UniProtKB-KW"/>
</dbReference>
<keyword evidence="1" id="KW-0945">Host-virus interaction</keyword>
<dbReference type="InterPro" id="IPR013762">
    <property type="entry name" value="Integrase-like_cat_sf"/>
</dbReference>
<accession>A0A835SL11</accession>
<evidence type="ECO:0000313" key="4">
    <source>
        <dbReference type="EMBL" id="KAG2427501.1"/>
    </source>
</evidence>
<feature type="region of interest" description="Disordered" evidence="3">
    <location>
        <begin position="260"/>
        <end position="351"/>
    </location>
</feature>
<comment type="caution">
    <text evidence="4">The sequence shown here is derived from an EMBL/GenBank/DDBJ whole genome shotgun (WGS) entry which is preliminary data.</text>
</comment>
<reference evidence="4" key="1">
    <citation type="journal article" date="2020" name="bioRxiv">
        <title>Comparative genomics of Chlamydomonas.</title>
        <authorList>
            <person name="Craig R.J."/>
            <person name="Hasan A.R."/>
            <person name="Ness R.W."/>
            <person name="Keightley P.D."/>
        </authorList>
    </citation>
    <scope>NUCLEOTIDE SEQUENCE</scope>
    <source>
        <strain evidence="4">SAG 7.73</strain>
    </source>
</reference>
<dbReference type="OrthoDB" id="546857at2759"/>
<organism evidence="4 5">
    <name type="scientific">Chlamydomonas incerta</name>
    <dbReference type="NCBI Taxonomy" id="51695"/>
    <lineage>
        <taxon>Eukaryota</taxon>
        <taxon>Viridiplantae</taxon>
        <taxon>Chlorophyta</taxon>
        <taxon>core chlorophytes</taxon>
        <taxon>Chlorophyceae</taxon>
        <taxon>CS clade</taxon>
        <taxon>Chlamydomonadales</taxon>
        <taxon>Chlamydomonadaceae</taxon>
        <taxon>Chlamydomonas</taxon>
    </lineage>
</organism>
<evidence type="ECO:0000256" key="1">
    <source>
        <dbReference type="ARBA" id="ARBA00022581"/>
    </source>
</evidence>
<dbReference type="PANTHER" id="PTHR13037:SF24">
    <property type="entry name" value="POLYCOMB PROTEIN PCL-RELATED"/>
    <property type="match status" value="1"/>
</dbReference>
<feature type="compositionally biased region" description="Pro residues" evidence="3">
    <location>
        <begin position="312"/>
        <end position="334"/>
    </location>
</feature>
<dbReference type="GO" id="GO:0015074">
    <property type="term" value="P:DNA integration"/>
    <property type="evidence" value="ECO:0007669"/>
    <property type="project" value="InterPro"/>
</dbReference>
<evidence type="ECO:0000256" key="2">
    <source>
        <dbReference type="ARBA" id="ARBA00023172"/>
    </source>
</evidence>
<dbReference type="AlphaFoldDB" id="A0A835SL11"/>
<dbReference type="SUPFAM" id="SSF56349">
    <property type="entry name" value="DNA breaking-rejoining enzymes"/>
    <property type="match status" value="1"/>
</dbReference>
<proteinExistence type="predicted"/>
<keyword evidence="5" id="KW-1185">Reference proteome</keyword>
<sequence>MLQRLLPHGDEALEVLALRQLRAAALHLAAAGLDDGETCHSFRRGALQAAHRSGASSAELMALGQIRSLSTLNRYLDPGRHVAYPAASVEEPFDSFEPQLLDDFVPYGGLTEIALLYDSLVPGVVVAVQLRYGTTASGHTYVSTIGGSVFDPTSPGLTTQALPLPTSSVANVSAVSVCCGASGTVGQVSLSFTDGSSISSGGGCAPGGRHRRVLLQAAVGGGSAAAPAGGFVLGGVIGKRGASLGGLGFVLIQKLSVDPLAASPPPRPPPPSPPSPPPPSPPPPTGLGRSPPPAKLLPRPPNPVAPLAPGRPSLPPRPPSPPPPSPLAPSPPPVATGHDRPPPSPRPPAPTAAASFRAFVDAVRVDFTPISANVPAQIPNLVPAATLILLGSSLSAVRRGRATASEPGMDTLISNIAVWAAHYGTKTGGKALVRYADERYARMVRYLVSRNPAVFESLKEARLGSFSLPLATFLRGGHKNCDVYVIGSNDLSYTQQHVQAALQSYVEGGKGLLVVGPDVMPTMFYSSSSLTAATYSSAAGRHHRHSRRELLPVVAVDGAAADTDDTDTDDELVDDPAVRMGAKSEARPQRRRLQQAQQAQAAAGQISALNIEVNLVIGPMGLLLSGYVSNPGGNLTVAAPSALHNAELAAQQLVEYLGGRLTLSPPDLHMALGYVARTRAAIPRVEPGAAHFWELADQMDALTATAAGSGRGLPPAVTQWDVPPPPPPYVRRSPPPPPAVVTTSSPPPTSALPSEVVAVGCFEEDATSRILAKLLLTAGGTVGPKAMSVNTCVTAALNTTLPLMVATAETTSGSGSSGSRPAFIALQRNACFGAVQLPADFLAARMLPVGACGVGCPGAPQQQCGGGGLMTNGSASSHVAVSVYRLLHSLVALEG</sequence>
<dbReference type="Gene3D" id="1.10.443.10">
    <property type="entry name" value="Intergrase catalytic core"/>
    <property type="match status" value="1"/>
</dbReference>
<dbReference type="GO" id="GO:0003677">
    <property type="term" value="F:DNA binding"/>
    <property type="evidence" value="ECO:0007669"/>
    <property type="project" value="InterPro"/>
</dbReference>
<name>A0A835SL11_CHLIN</name>
<feature type="region of interest" description="Disordered" evidence="3">
    <location>
        <begin position="706"/>
        <end position="749"/>
    </location>
</feature>
<gene>
    <name evidence="4" type="ORF">HXX76_012434</name>
</gene>